<dbReference type="Pfam" id="PF00126">
    <property type="entry name" value="HTH_1"/>
    <property type="match status" value="1"/>
</dbReference>
<dbReference type="SUPFAM" id="SSF46785">
    <property type="entry name" value="Winged helix' DNA-binding domain"/>
    <property type="match status" value="1"/>
</dbReference>
<dbReference type="RefSeq" id="WP_208917011.1">
    <property type="nucleotide sequence ID" value="NZ_LT840184.1"/>
</dbReference>
<dbReference type="PANTHER" id="PTHR30126">
    <property type="entry name" value="HTH-TYPE TRANSCRIPTIONAL REGULATOR"/>
    <property type="match status" value="1"/>
</dbReference>
<dbReference type="InterPro" id="IPR005119">
    <property type="entry name" value="LysR_subst-bd"/>
</dbReference>
<feature type="domain" description="HTH lysR-type" evidence="5">
    <location>
        <begin position="1"/>
        <end position="58"/>
    </location>
</feature>
<sequence>MNLVKLEVIVQIAKHKKVTAVADAMGVSQPTITFHMKSLEKEFGVQLFEMRTGKVLLTDAGTALLHYATKIQALTQEAHRIVQEYREMNKGTLTIGASYVPGTYILPDLMSRFSETYPGITFRMFIKPAPAIRSLLLDHSIDIGFISSQPFEDPMLHQITVCDDELGIVLPTNHPLADQPAINPQAIAAERFIYHGTESTTRQMTEQWATTYGLQLRIGMELDSLEAIKRAVMLGEGISFISRMSVADEVERGLLALLPLPGSFPRRSVYACYHRDRWLSSQMKSFLDTIR</sequence>
<keyword evidence="3 6" id="KW-0238">DNA-binding</keyword>
<dbReference type="Gene3D" id="1.10.10.10">
    <property type="entry name" value="Winged helix-like DNA-binding domain superfamily/Winged helix DNA-binding domain"/>
    <property type="match status" value="1"/>
</dbReference>
<dbReference type="PROSITE" id="PS50931">
    <property type="entry name" value="HTH_LYSR"/>
    <property type="match status" value="1"/>
</dbReference>
<dbReference type="InterPro" id="IPR000847">
    <property type="entry name" value="LysR_HTH_N"/>
</dbReference>
<dbReference type="InterPro" id="IPR036388">
    <property type="entry name" value="WH-like_DNA-bd_sf"/>
</dbReference>
<dbReference type="PRINTS" id="PR00039">
    <property type="entry name" value="HTHLYSR"/>
</dbReference>
<dbReference type="STRING" id="1313296.SAMN05661091_6129"/>
<dbReference type="PANTHER" id="PTHR30126:SF39">
    <property type="entry name" value="HTH-TYPE TRANSCRIPTIONAL REGULATOR CYSL"/>
    <property type="match status" value="1"/>
</dbReference>
<keyword evidence="4" id="KW-0804">Transcription</keyword>
<keyword evidence="7" id="KW-1185">Reference proteome</keyword>
<evidence type="ECO:0000256" key="1">
    <source>
        <dbReference type="ARBA" id="ARBA00009437"/>
    </source>
</evidence>
<comment type="similarity">
    <text evidence="1">Belongs to the LysR transcriptional regulatory family.</text>
</comment>
<dbReference type="GO" id="GO:0003700">
    <property type="term" value="F:DNA-binding transcription factor activity"/>
    <property type="evidence" value="ECO:0007669"/>
    <property type="project" value="InterPro"/>
</dbReference>
<dbReference type="Pfam" id="PF03466">
    <property type="entry name" value="LysR_substrate"/>
    <property type="match status" value="1"/>
</dbReference>
<name>A0A1X7HUS0_9BACL</name>
<evidence type="ECO:0000313" key="6">
    <source>
        <dbReference type="EMBL" id="SMF92976.1"/>
    </source>
</evidence>
<reference evidence="7" key="1">
    <citation type="submission" date="2017-04" db="EMBL/GenBank/DDBJ databases">
        <authorList>
            <person name="Varghese N."/>
            <person name="Submissions S."/>
        </authorList>
    </citation>
    <scope>NUCLEOTIDE SEQUENCE [LARGE SCALE GENOMIC DNA]</scope>
    <source>
        <strain evidence="7">N3/975</strain>
    </source>
</reference>
<dbReference type="Gene3D" id="3.40.190.290">
    <property type="match status" value="1"/>
</dbReference>
<accession>A0A1X7HUS0</accession>
<evidence type="ECO:0000259" key="5">
    <source>
        <dbReference type="PROSITE" id="PS50931"/>
    </source>
</evidence>
<keyword evidence="2" id="KW-0805">Transcription regulation</keyword>
<gene>
    <name evidence="6" type="ORF">SAMN05661091_6129</name>
</gene>
<proteinExistence type="inferred from homology"/>
<evidence type="ECO:0000256" key="3">
    <source>
        <dbReference type="ARBA" id="ARBA00023125"/>
    </source>
</evidence>
<dbReference type="InterPro" id="IPR036390">
    <property type="entry name" value="WH_DNA-bd_sf"/>
</dbReference>
<evidence type="ECO:0000256" key="2">
    <source>
        <dbReference type="ARBA" id="ARBA00023015"/>
    </source>
</evidence>
<dbReference type="EMBL" id="LT840184">
    <property type="protein sequence ID" value="SMF92976.1"/>
    <property type="molecule type" value="Genomic_DNA"/>
</dbReference>
<evidence type="ECO:0000313" key="7">
    <source>
        <dbReference type="Proteomes" id="UP000192940"/>
    </source>
</evidence>
<dbReference type="AlphaFoldDB" id="A0A1X7HUS0"/>
<dbReference type="Proteomes" id="UP000192940">
    <property type="component" value="Chromosome I"/>
</dbReference>
<organism evidence="6 7">
    <name type="scientific">Paenibacillus uliginis N3/975</name>
    <dbReference type="NCBI Taxonomy" id="1313296"/>
    <lineage>
        <taxon>Bacteria</taxon>
        <taxon>Bacillati</taxon>
        <taxon>Bacillota</taxon>
        <taxon>Bacilli</taxon>
        <taxon>Bacillales</taxon>
        <taxon>Paenibacillaceae</taxon>
        <taxon>Paenibacillus</taxon>
    </lineage>
</organism>
<protein>
    <submittedName>
        <fullName evidence="6">DNA-binding transcriptional regulator, LysR family</fullName>
    </submittedName>
</protein>
<dbReference type="SUPFAM" id="SSF53850">
    <property type="entry name" value="Periplasmic binding protein-like II"/>
    <property type="match status" value="1"/>
</dbReference>
<dbReference type="GO" id="GO:0000976">
    <property type="term" value="F:transcription cis-regulatory region binding"/>
    <property type="evidence" value="ECO:0007669"/>
    <property type="project" value="TreeGrafter"/>
</dbReference>
<evidence type="ECO:0000256" key="4">
    <source>
        <dbReference type="ARBA" id="ARBA00023163"/>
    </source>
</evidence>